<keyword evidence="4" id="KW-1185">Reference proteome</keyword>
<dbReference type="AlphaFoldDB" id="A0ABD3MP78"/>
<dbReference type="Proteomes" id="UP001530400">
    <property type="component" value="Unassembled WGS sequence"/>
</dbReference>
<dbReference type="SUPFAM" id="SSF55120">
    <property type="entry name" value="Pseudouridine synthase"/>
    <property type="match status" value="1"/>
</dbReference>
<evidence type="ECO:0000313" key="3">
    <source>
        <dbReference type="EMBL" id="KAL3765699.1"/>
    </source>
</evidence>
<dbReference type="GO" id="GO:0009982">
    <property type="term" value="F:pseudouridine synthase activity"/>
    <property type="evidence" value="ECO:0007669"/>
    <property type="project" value="UniProtKB-ARBA"/>
</dbReference>
<dbReference type="PANTHER" id="PTHR21600:SF87">
    <property type="entry name" value="RNA PSEUDOURIDYLATE SYNTHASE DOMAIN-CONTAINING PROTEIN 1"/>
    <property type="match status" value="1"/>
</dbReference>
<comment type="similarity">
    <text evidence="1">Belongs to the pseudouridine synthase RluA family.</text>
</comment>
<reference evidence="3 4" key="1">
    <citation type="submission" date="2024-10" db="EMBL/GenBank/DDBJ databases">
        <title>Updated reference genomes for cyclostephanoid diatoms.</title>
        <authorList>
            <person name="Roberts W.R."/>
            <person name="Alverson A.J."/>
        </authorList>
    </citation>
    <scope>NUCLEOTIDE SEQUENCE [LARGE SCALE GENOMIC DNA]</scope>
    <source>
        <strain evidence="3 4">AJA010-31</strain>
    </source>
</reference>
<name>A0ABD3MP78_9STRA</name>
<dbReference type="InterPro" id="IPR006224">
    <property type="entry name" value="PsdUridine_synth_RluA-like_CS"/>
</dbReference>
<accession>A0ABD3MP78</accession>
<evidence type="ECO:0000313" key="4">
    <source>
        <dbReference type="Proteomes" id="UP001530400"/>
    </source>
</evidence>
<proteinExistence type="inferred from homology"/>
<sequence>MRYSIRTAAFASACSSGHAFHSTHHFTNQVSFRGQRQFRSIPASNICYRVPLKWFQMQLCSSQAQESFAIVDEPLDHGVPTLDADDTPWISNDETTLSDNDAIYTGDDRQIPPDTPVINGTSDGLIISQLHHVPLAGFNIEQHVSDGPQHNATIPHLFTSQDVQRLEMTSTNLTLPIALMLLDPITYPTQSRARKAIRKKTICFSRYNSSNSSTATFNSDSYNPQFHLGKVITRIYPGDTIGIQHRAGSNYYSTQGQVYRPPSFDIPIIYEDDHMAIVNKPAGIVLYRAQGGRGGGTKNAGHGRDTLLSALPHVLTPSNISESLMEEGHMPLKRPHAVHRLDRPTSGLVVIAKTKYAAVQLARQFEFRLAKKSYMAIVNGFPVMPKGDRDESNSSGSQPDRWNTIDYDLEEKNAVTKWRVVTTVKSLQATDGVLTLVEMRPKTGRYHQLRRHFAWVCNTPLVGDSTYDNGGSKALRLRQRGLFLCSNGIEIQHPYYNSPSGLEKWDDSMESDVLYRDKEHGCIMVNARIDLPDKFESFLFHENKRAEKFLDRTT</sequence>
<dbReference type="CDD" id="cd02869">
    <property type="entry name" value="PseudoU_synth_RluA_like"/>
    <property type="match status" value="1"/>
</dbReference>
<dbReference type="PROSITE" id="PS01129">
    <property type="entry name" value="PSI_RLU"/>
    <property type="match status" value="1"/>
</dbReference>
<organism evidence="3 4">
    <name type="scientific">Cyclotella atomus</name>
    <dbReference type="NCBI Taxonomy" id="382360"/>
    <lineage>
        <taxon>Eukaryota</taxon>
        <taxon>Sar</taxon>
        <taxon>Stramenopiles</taxon>
        <taxon>Ochrophyta</taxon>
        <taxon>Bacillariophyta</taxon>
        <taxon>Coscinodiscophyceae</taxon>
        <taxon>Thalassiosirophycidae</taxon>
        <taxon>Stephanodiscales</taxon>
        <taxon>Stephanodiscaceae</taxon>
        <taxon>Cyclotella</taxon>
    </lineage>
</organism>
<dbReference type="PANTHER" id="PTHR21600">
    <property type="entry name" value="MITOCHONDRIAL RNA PSEUDOURIDINE SYNTHASE"/>
    <property type="match status" value="1"/>
</dbReference>
<evidence type="ECO:0000259" key="2">
    <source>
        <dbReference type="Pfam" id="PF00849"/>
    </source>
</evidence>
<evidence type="ECO:0000256" key="1">
    <source>
        <dbReference type="ARBA" id="ARBA00010876"/>
    </source>
</evidence>
<dbReference type="Gene3D" id="3.30.2350.10">
    <property type="entry name" value="Pseudouridine synthase"/>
    <property type="match status" value="1"/>
</dbReference>
<dbReference type="EMBL" id="JALLPJ020001397">
    <property type="protein sequence ID" value="KAL3765699.1"/>
    <property type="molecule type" value="Genomic_DNA"/>
</dbReference>
<dbReference type="Pfam" id="PF00849">
    <property type="entry name" value="PseudoU_synth_2"/>
    <property type="match status" value="1"/>
</dbReference>
<feature type="domain" description="Pseudouridine synthase RsuA/RluA-like" evidence="2">
    <location>
        <begin position="274"/>
        <end position="454"/>
    </location>
</feature>
<comment type="caution">
    <text evidence="3">The sequence shown here is derived from an EMBL/GenBank/DDBJ whole genome shotgun (WGS) entry which is preliminary data.</text>
</comment>
<dbReference type="InterPro" id="IPR050188">
    <property type="entry name" value="RluA_PseudoU_synthase"/>
</dbReference>
<gene>
    <name evidence="3" type="ORF">ACHAWO_007077</name>
</gene>
<dbReference type="InterPro" id="IPR006145">
    <property type="entry name" value="PsdUridine_synth_RsuA/RluA"/>
</dbReference>
<protein>
    <recommendedName>
        <fullName evidence="2">Pseudouridine synthase RsuA/RluA-like domain-containing protein</fullName>
    </recommendedName>
</protein>
<dbReference type="InterPro" id="IPR020103">
    <property type="entry name" value="PsdUridine_synth_cat_dom_sf"/>
</dbReference>